<organism evidence="1 2">
    <name type="scientific">[Clostridium] symbiosum ATCC 14940</name>
    <dbReference type="NCBI Taxonomy" id="411472"/>
    <lineage>
        <taxon>Bacteria</taxon>
        <taxon>Bacillati</taxon>
        <taxon>Bacillota</taxon>
        <taxon>Clostridia</taxon>
        <taxon>Lachnospirales</taxon>
        <taxon>Lachnospiraceae</taxon>
        <taxon>Otoolea</taxon>
    </lineage>
</organism>
<gene>
    <name evidence="1" type="ORF">CLOSYM_04951</name>
</gene>
<protein>
    <submittedName>
        <fullName evidence="1">Uncharacterized protein</fullName>
    </submittedName>
</protein>
<comment type="caution">
    <text evidence="1">The sequence shown here is derived from an EMBL/GenBank/DDBJ whole genome shotgun (WGS) entry which is preliminary data.</text>
</comment>
<evidence type="ECO:0000313" key="1">
    <source>
        <dbReference type="EMBL" id="ERI73351.1"/>
    </source>
</evidence>
<feature type="non-terminal residue" evidence="1">
    <location>
        <position position="40"/>
    </location>
</feature>
<dbReference type="AlphaFoldDB" id="A0ABC9TPQ4"/>
<dbReference type="Proteomes" id="UP000016491">
    <property type="component" value="Unassembled WGS sequence"/>
</dbReference>
<accession>A0ABC9TPQ4</accession>
<reference evidence="1 2" key="1">
    <citation type="submission" date="2013-07" db="EMBL/GenBank/DDBJ databases">
        <authorList>
            <person name="Weinstock G."/>
            <person name="Sodergren E."/>
            <person name="Wylie T."/>
            <person name="Fulton L."/>
            <person name="Fulton R."/>
            <person name="Fronick C."/>
            <person name="O'Laughlin M."/>
            <person name="Godfrey J."/>
            <person name="Miner T."/>
            <person name="Herter B."/>
            <person name="Appelbaum E."/>
            <person name="Cordes M."/>
            <person name="Lek S."/>
            <person name="Wollam A."/>
            <person name="Pepin K.H."/>
            <person name="Palsikar V.B."/>
            <person name="Mitreva M."/>
            <person name="Wilson R.K."/>
        </authorList>
    </citation>
    <scope>NUCLEOTIDE SEQUENCE [LARGE SCALE GENOMIC DNA]</scope>
    <source>
        <strain evidence="1 2">ATCC 14940</strain>
    </source>
</reference>
<name>A0ABC9TPQ4_CLOSY</name>
<sequence>MISGRTFARETIALRQREAKRAGRILALPGQNPGQLELRT</sequence>
<proteinExistence type="predicted"/>
<dbReference type="EMBL" id="AWSU01000398">
    <property type="protein sequence ID" value="ERI73351.1"/>
    <property type="molecule type" value="Genomic_DNA"/>
</dbReference>
<evidence type="ECO:0000313" key="2">
    <source>
        <dbReference type="Proteomes" id="UP000016491"/>
    </source>
</evidence>